<keyword evidence="1 3" id="KW-0996">Nickel insertion</keyword>
<organism evidence="4 5">
    <name type="scientific">Micromonospora avicenniae</name>
    <dbReference type="NCBI Taxonomy" id="1198245"/>
    <lineage>
        <taxon>Bacteria</taxon>
        <taxon>Bacillati</taxon>
        <taxon>Actinomycetota</taxon>
        <taxon>Actinomycetes</taxon>
        <taxon>Micromonosporales</taxon>
        <taxon>Micromonosporaceae</taxon>
        <taxon>Micromonospora</taxon>
    </lineage>
</organism>
<proteinExistence type="inferred from homology"/>
<evidence type="ECO:0000313" key="5">
    <source>
        <dbReference type="Proteomes" id="UP000186004"/>
    </source>
</evidence>
<keyword evidence="2 3" id="KW-0143">Chaperone</keyword>
<dbReference type="PANTHER" id="PTHR33620:SF1">
    <property type="entry name" value="UREASE ACCESSORY PROTEIN F"/>
    <property type="match status" value="1"/>
</dbReference>
<dbReference type="AlphaFoldDB" id="A0A1N7BLX5"/>
<dbReference type="GO" id="GO:0016151">
    <property type="term" value="F:nickel cation binding"/>
    <property type="evidence" value="ECO:0007669"/>
    <property type="project" value="UniProtKB-UniRule"/>
</dbReference>
<comment type="similarity">
    <text evidence="3">Belongs to the UreF family.</text>
</comment>
<dbReference type="PANTHER" id="PTHR33620">
    <property type="entry name" value="UREASE ACCESSORY PROTEIN F"/>
    <property type="match status" value="1"/>
</dbReference>
<evidence type="ECO:0000313" key="4">
    <source>
        <dbReference type="EMBL" id="SIR52367.1"/>
    </source>
</evidence>
<evidence type="ECO:0000256" key="1">
    <source>
        <dbReference type="ARBA" id="ARBA00022988"/>
    </source>
</evidence>
<dbReference type="RefSeq" id="WP_076471567.1">
    <property type="nucleotide sequence ID" value="NZ_FTNF01000011.1"/>
</dbReference>
<comment type="subcellular location">
    <subcellularLocation>
        <location evidence="3">Cytoplasm</location>
    </subcellularLocation>
</comment>
<dbReference type="EMBL" id="FTNF01000011">
    <property type="protein sequence ID" value="SIR52367.1"/>
    <property type="molecule type" value="Genomic_DNA"/>
</dbReference>
<dbReference type="PIRSF" id="PIRSF009467">
    <property type="entry name" value="Ureas_acces_UreF"/>
    <property type="match status" value="1"/>
</dbReference>
<gene>
    <name evidence="3" type="primary">ureF</name>
    <name evidence="4" type="ORF">SAMN05444858_11182</name>
</gene>
<sequence>MTPPGPTIPAVLRILQFGDSMFPVGAFAFSGGLEMAVQTGVVRNRAELAEFVRTVTHVAATGDGVALLHGHRGALAGDLDLVRRADEAVHLRKLSEESRTMTLRTGRKLAEAAARIVGDSMLDKRFRDAEADGVAVTYPVALGALFAGLGLSEQDAFAVHQYGVAATVLSAALRLMRIGHLDTQAILYEVNTTAAEEYQRVAVVGLDDMSAFAPVVDVLAAAHVQAHVRMFMN</sequence>
<dbReference type="STRING" id="1198245.SAMN05444858_11182"/>
<comment type="function">
    <text evidence="3">Required for maturation of urease via the functional incorporation of the urease nickel metallocenter.</text>
</comment>
<dbReference type="GO" id="GO:0005737">
    <property type="term" value="C:cytoplasm"/>
    <property type="evidence" value="ECO:0007669"/>
    <property type="project" value="UniProtKB-SubCell"/>
</dbReference>
<dbReference type="Proteomes" id="UP000186004">
    <property type="component" value="Unassembled WGS sequence"/>
</dbReference>
<dbReference type="OrthoDB" id="9798772at2"/>
<keyword evidence="5" id="KW-1185">Reference proteome</keyword>
<comment type="subunit">
    <text evidence="3">UreD, UreF and UreG form a complex that acts as a GTP-hydrolysis-dependent molecular chaperone, activating the urease apoprotein by helping to assemble the nickel containing metallocenter of UreC. The UreE protein probably delivers the nickel.</text>
</comment>
<keyword evidence="3" id="KW-0963">Cytoplasm</keyword>
<evidence type="ECO:0000256" key="3">
    <source>
        <dbReference type="HAMAP-Rule" id="MF_01385"/>
    </source>
</evidence>
<dbReference type="HAMAP" id="MF_01385">
    <property type="entry name" value="UreF"/>
    <property type="match status" value="1"/>
</dbReference>
<evidence type="ECO:0000256" key="2">
    <source>
        <dbReference type="ARBA" id="ARBA00023186"/>
    </source>
</evidence>
<accession>A0A1N7BLX5</accession>
<dbReference type="Gene3D" id="1.10.4190.10">
    <property type="entry name" value="Urease accessory protein UreF"/>
    <property type="match status" value="1"/>
</dbReference>
<protein>
    <recommendedName>
        <fullName evidence="3">Urease accessory protein UreF</fullName>
    </recommendedName>
</protein>
<dbReference type="InterPro" id="IPR002639">
    <property type="entry name" value="UreF"/>
</dbReference>
<reference evidence="4 5" key="1">
    <citation type="submission" date="2017-01" db="EMBL/GenBank/DDBJ databases">
        <authorList>
            <person name="Mah S.A."/>
            <person name="Swanson W.J."/>
            <person name="Moy G.W."/>
            <person name="Vacquier V.D."/>
        </authorList>
    </citation>
    <scope>NUCLEOTIDE SEQUENCE [LARGE SCALE GENOMIC DNA]</scope>
    <source>
        <strain evidence="4 5">DSM 45758</strain>
    </source>
</reference>
<dbReference type="InterPro" id="IPR038277">
    <property type="entry name" value="UreF_sf"/>
</dbReference>
<name>A0A1N7BLX5_9ACTN</name>
<dbReference type="Pfam" id="PF01730">
    <property type="entry name" value="UreF"/>
    <property type="match status" value="1"/>
</dbReference>